<keyword evidence="1" id="KW-0808">Transferase</keyword>
<evidence type="ECO:0000256" key="2">
    <source>
        <dbReference type="SAM" id="MobiDB-lite"/>
    </source>
</evidence>
<evidence type="ECO:0000313" key="4">
    <source>
        <dbReference type="EMBL" id="PSN87472.1"/>
    </source>
</evidence>
<comment type="caution">
    <text evidence="4">The sequence shown here is derived from an EMBL/GenBank/DDBJ whole genome shotgun (WGS) entry which is preliminary data.</text>
</comment>
<gene>
    <name evidence="4" type="ORF">B9Q03_10525</name>
</gene>
<dbReference type="Gene3D" id="3.40.50.2000">
    <property type="entry name" value="Glycogen Phosphorylase B"/>
    <property type="match status" value="1"/>
</dbReference>
<dbReference type="SUPFAM" id="SSF53756">
    <property type="entry name" value="UDP-Glycosyltransferase/glycogen phosphorylase"/>
    <property type="match status" value="1"/>
</dbReference>
<accession>A0A2R6AM86</accession>
<name>A0A2R6AM86_9ARCH</name>
<dbReference type="EMBL" id="NEXE01000161">
    <property type="protein sequence ID" value="PSN87472.1"/>
    <property type="molecule type" value="Genomic_DNA"/>
</dbReference>
<dbReference type="Proteomes" id="UP000240322">
    <property type="component" value="Unassembled WGS sequence"/>
</dbReference>
<dbReference type="Pfam" id="PF00534">
    <property type="entry name" value="Glycos_transf_1"/>
    <property type="match status" value="1"/>
</dbReference>
<dbReference type="AlphaFoldDB" id="A0A2R6AM86"/>
<evidence type="ECO:0000259" key="3">
    <source>
        <dbReference type="Pfam" id="PF00534"/>
    </source>
</evidence>
<sequence>MELMKNVEDYKLLMVGNWRLRSAKENFLEKLKEEKMDDKVILKEGVSESELHSLYEKSKFGIRFGYGEYGPSMLTIEAIQHTLPLIINDELGTSDLIRESGGGLVVKGVDPKAISEFLEKIDDGEYAKLQGGLGQLQKKYSWENHAKKLVEPLEGPRPSPNSSSPARGKRGCSKGSADRVAGPFHRVQDARNLERLHDCFSMPGEEIVMKLNRRFHTFGHSLSVLLA</sequence>
<feature type="domain" description="Glycosyl transferase family 1" evidence="3">
    <location>
        <begin position="5"/>
        <end position="121"/>
    </location>
</feature>
<proteinExistence type="predicted"/>
<dbReference type="PANTHER" id="PTHR46401:SF2">
    <property type="entry name" value="GLYCOSYLTRANSFERASE WBBK-RELATED"/>
    <property type="match status" value="1"/>
</dbReference>
<dbReference type="GO" id="GO:0016757">
    <property type="term" value="F:glycosyltransferase activity"/>
    <property type="evidence" value="ECO:0007669"/>
    <property type="project" value="InterPro"/>
</dbReference>
<protein>
    <recommendedName>
        <fullName evidence="3">Glycosyl transferase family 1 domain-containing protein</fullName>
    </recommendedName>
</protein>
<dbReference type="InterPro" id="IPR001296">
    <property type="entry name" value="Glyco_trans_1"/>
</dbReference>
<dbReference type="PANTHER" id="PTHR46401">
    <property type="entry name" value="GLYCOSYLTRANSFERASE WBBK-RELATED"/>
    <property type="match status" value="1"/>
</dbReference>
<feature type="region of interest" description="Disordered" evidence="2">
    <location>
        <begin position="151"/>
        <end position="183"/>
    </location>
</feature>
<evidence type="ECO:0000313" key="5">
    <source>
        <dbReference type="Proteomes" id="UP000240322"/>
    </source>
</evidence>
<organism evidence="4 5">
    <name type="scientific">Candidatus Marsarchaeota G2 archaeon OSP_D</name>
    <dbReference type="NCBI Taxonomy" id="1978157"/>
    <lineage>
        <taxon>Archaea</taxon>
        <taxon>Candidatus Marsarchaeota</taxon>
        <taxon>Candidatus Marsarchaeota group 2</taxon>
    </lineage>
</organism>
<evidence type="ECO:0000256" key="1">
    <source>
        <dbReference type="ARBA" id="ARBA00022679"/>
    </source>
</evidence>
<reference evidence="4 5" key="1">
    <citation type="submission" date="2017-04" db="EMBL/GenBank/DDBJ databases">
        <title>Novel microbial lineages endemic to geothermal iron-oxide mats fill important gaps in the evolutionary history of Archaea.</title>
        <authorList>
            <person name="Jay Z.J."/>
            <person name="Beam J.P."/>
            <person name="Dlakic M."/>
            <person name="Rusch D.B."/>
            <person name="Kozubal M.A."/>
            <person name="Inskeep W.P."/>
        </authorList>
    </citation>
    <scope>NUCLEOTIDE SEQUENCE [LARGE SCALE GENOMIC DNA]</scope>
    <source>
        <strain evidence="4">OSP_D</strain>
    </source>
</reference>